<dbReference type="InterPro" id="IPR038461">
    <property type="entry name" value="Schlafen_AlbA_2_dom_sf"/>
</dbReference>
<organism evidence="2 3">
    <name type="scientific">Entotheonella factor</name>
    <dbReference type="NCBI Taxonomy" id="1429438"/>
    <lineage>
        <taxon>Bacteria</taxon>
        <taxon>Pseudomonadati</taxon>
        <taxon>Nitrospinota/Tectimicrobiota group</taxon>
        <taxon>Candidatus Tectimicrobiota</taxon>
        <taxon>Candidatus Entotheonellia</taxon>
        <taxon>Candidatus Entotheonellales</taxon>
        <taxon>Candidatus Entotheonellaceae</taxon>
        <taxon>Candidatus Entotheonella</taxon>
    </lineage>
</organism>
<dbReference type="AlphaFoldDB" id="W4L4D9"/>
<dbReference type="EMBL" id="AZHW01001446">
    <property type="protein sequence ID" value="ETW92540.1"/>
    <property type="molecule type" value="Genomic_DNA"/>
</dbReference>
<dbReference type="PANTHER" id="PTHR30595:SF6">
    <property type="entry name" value="SCHLAFEN ALBA-2 DOMAIN-CONTAINING PROTEIN"/>
    <property type="match status" value="1"/>
</dbReference>
<proteinExistence type="predicted"/>
<dbReference type="PANTHER" id="PTHR30595">
    <property type="entry name" value="GLPR-RELATED TRANSCRIPTIONAL REPRESSOR"/>
    <property type="match status" value="1"/>
</dbReference>
<sequence>MSATHEDAIRTAMAYGENHTTEFKRQLDNPESLAGELVAFANSDGGALYIGVDDDGSLVGLDDANATFQTMTHLCRDRCIPPISPVLESYTIDGHDILVVRVMPELNRQKPYRTAGGRFYVRVGKDKKDATGRELIRIAQAAGELHYDESPVLGTGLEDLSTTAFEAYHERQFGYSLEEQLDQSGMTLPTLLRNLRLIHDLDDQPTLSVACVLIFGVSPQRFLPQSRLSAVAFSGQDEDSDILDRRDITGRLPMIIEDTQAFLERNIRVPAREHGFRREDFILYDRKALGEAVVNAIAHRDYSLSGSQIRLFLFRDRIEVRSPGRLPNSVTLDNIKLGVHAERNRAIATVLTQLGYMSAIGTGVPRLIIRLSRELAGREPEFEMVGEELRVRIWARPFL</sequence>
<accession>W4L4D9</accession>
<comment type="caution">
    <text evidence="2">The sequence shown here is derived from an EMBL/GenBank/DDBJ whole genome shotgun (WGS) entry which is preliminary data.</text>
</comment>
<dbReference type="Pfam" id="PF04326">
    <property type="entry name" value="SLFN_AlbA_2"/>
    <property type="match status" value="1"/>
</dbReference>
<dbReference type="Pfam" id="PF13749">
    <property type="entry name" value="HATPase_c_4"/>
    <property type="match status" value="1"/>
</dbReference>
<evidence type="ECO:0000313" key="2">
    <source>
        <dbReference type="EMBL" id="ETW92540.1"/>
    </source>
</evidence>
<name>W4L4D9_ENTF1</name>
<evidence type="ECO:0000313" key="3">
    <source>
        <dbReference type="Proteomes" id="UP000019141"/>
    </source>
</evidence>
<dbReference type="InterPro" id="IPR007421">
    <property type="entry name" value="Schlafen_AlbA_2_dom"/>
</dbReference>
<dbReference type="Proteomes" id="UP000019141">
    <property type="component" value="Unassembled WGS sequence"/>
</dbReference>
<keyword evidence="3" id="KW-1185">Reference proteome</keyword>
<feature type="domain" description="Schlafen AlbA-2" evidence="1">
    <location>
        <begin position="17"/>
        <end position="130"/>
    </location>
</feature>
<protein>
    <recommendedName>
        <fullName evidence="1">Schlafen AlbA-2 domain-containing protein</fullName>
    </recommendedName>
</protein>
<gene>
    <name evidence="2" type="ORF">ETSY1_43205</name>
</gene>
<evidence type="ECO:0000259" key="1">
    <source>
        <dbReference type="Pfam" id="PF04326"/>
    </source>
</evidence>
<dbReference type="Gene3D" id="3.30.565.60">
    <property type="match status" value="1"/>
</dbReference>
<dbReference type="Gene3D" id="3.30.950.30">
    <property type="entry name" value="Schlafen, AAA domain"/>
    <property type="match status" value="1"/>
</dbReference>
<reference evidence="2 3" key="1">
    <citation type="journal article" date="2014" name="Nature">
        <title>An environmental bacterial taxon with a large and distinct metabolic repertoire.</title>
        <authorList>
            <person name="Wilson M.C."/>
            <person name="Mori T."/>
            <person name="Ruckert C."/>
            <person name="Uria A.R."/>
            <person name="Helf M.J."/>
            <person name="Takada K."/>
            <person name="Gernert C."/>
            <person name="Steffens U.A."/>
            <person name="Heycke N."/>
            <person name="Schmitt S."/>
            <person name="Rinke C."/>
            <person name="Helfrich E.J."/>
            <person name="Brachmann A.O."/>
            <person name="Gurgui C."/>
            <person name="Wakimoto T."/>
            <person name="Kracht M."/>
            <person name="Crusemann M."/>
            <person name="Hentschel U."/>
            <person name="Abe I."/>
            <person name="Matsunaga S."/>
            <person name="Kalinowski J."/>
            <person name="Takeyama H."/>
            <person name="Piel J."/>
        </authorList>
    </citation>
    <scope>NUCLEOTIDE SEQUENCE [LARGE SCALE GENOMIC DNA]</scope>
    <source>
        <strain evidence="3">TSY1</strain>
    </source>
</reference>
<dbReference type="HOGENOM" id="CLU_024970_3_3_7"/>
<dbReference type="InterPro" id="IPR038475">
    <property type="entry name" value="RecG_C_sf"/>
</dbReference>